<organism evidence="1 2">
    <name type="scientific">Methylomirabilis oxygeniifera</name>
    <dbReference type="NCBI Taxonomy" id="671143"/>
    <lineage>
        <taxon>Bacteria</taxon>
        <taxon>Candidatus Methylomirabilota</taxon>
        <taxon>Candidatus Methylomirabilia</taxon>
        <taxon>Candidatus Methylomirabilales</taxon>
        <taxon>Candidatus Methylomirabilaceae</taxon>
        <taxon>Candidatus Methylomirabilis</taxon>
    </lineage>
</organism>
<accession>D5MH39</accession>
<dbReference type="PANTHER" id="PTHR33609:SF1">
    <property type="entry name" value="TRANSPOSASE"/>
    <property type="match status" value="1"/>
</dbReference>
<dbReference type="GO" id="GO:0004803">
    <property type="term" value="F:transposase activity"/>
    <property type="evidence" value="ECO:0007669"/>
    <property type="project" value="InterPro"/>
</dbReference>
<dbReference type="eggNOG" id="COG2963">
    <property type="taxonomic scope" value="Bacteria"/>
</dbReference>
<name>D5MH39_METO1</name>
<dbReference type="Gene3D" id="1.10.10.60">
    <property type="entry name" value="Homeodomain-like"/>
    <property type="match status" value="1"/>
</dbReference>
<dbReference type="STRING" id="671143.DAMO_2020"/>
<protein>
    <submittedName>
        <fullName evidence="1">Insertion element ISR1 uncharacterized 10 kDa protein A3</fullName>
    </submittedName>
</protein>
<dbReference type="AlphaFoldDB" id="D5MH39"/>
<dbReference type="PANTHER" id="PTHR33609">
    <property type="entry name" value="LOW CALCIUM RESPONSE LOCUS PROTEIN S"/>
    <property type="match status" value="1"/>
</dbReference>
<dbReference type="GO" id="GO:0006313">
    <property type="term" value="P:DNA transposition"/>
    <property type="evidence" value="ECO:0007669"/>
    <property type="project" value="InterPro"/>
</dbReference>
<dbReference type="GO" id="GO:0003677">
    <property type="term" value="F:DNA binding"/>
    <property type="evidence" value="ECO:0007669"/>
    <property type="project" value="InterPro"/>
</dbReference>
<proteinExistence type="predicted"/>
<sequence length="92" mass="10396">MKRKRHTPEQIIRKLRDADAHLATGATVADVSKTLGISENTFHRWRAQYGGMQAGQARRLKALEKENARLKKIVAEQAVDLSILREVTKGNF</sequence>
<dbReference type="Proteomes" id="UP000006898">
    <property type="component" value="Chromosome"/>
</dbReference>
<evidence type="ECO:0000313" key="2">
    <source>
        <dbReference type="Proteomes" id="UP000006898"/>
    </source>
</evidence>
<gene>
    <name evidence="1" type="ORF">DAMO_2020</name>
</gene>
<dbReference type="PATRIC" id="fig|671143.5.peg.1784"/>
<dbReference type="SUPFAM" id="SSF46689">
    <property type="entry name" value="Homeodomain-like"/>
    <property type="match status" value="1"/>
</dbReference>
<dbReference type="InterPro" id="IPR052546">
    <property type="entry name" value="Transposase_8_domain"/>
</dbReference>
<evidence type="ECO:0000313" key="1">
    <source>
        <dbReference type="EMBL" id="CBE69070.1"/>
    </source>
</evidence>
<dbReference type="InterPro" id="IPR009057">
    <property type="entry name" value="Homeodomain-like_sf"/>
</dbReference>
<reference evidence="1 2" key="1">
    <citation type="journal article" date="2010" name="Nature">
        <title>Nitrite-driven anaerobic methane oxidation by oxygenic bacteria.</title>
        <authorList>
            <person name="Ettwig K.F."/>
            <person name="Butler M.K."/>
            <person name="Le Paslier D."/>
            <person name="Pelletier E."/>
            <person name="Mangenot S."/>
            <person name="Kuypers M.M.M."/>
            <person name="Schreiber F."/>
            <person name="Dutilh B.E."/>
            <person name="Zedelius J."/>
            <person name="de Beer D."/>
            <person name="Gloerich J."/>
            <person name="Wessels H.J.C.T."/>
            <person name="van Allen T."/>
            <person name="Luesken F."/>
            <person name="Wu M."/>
            <person name="van de Pas-Schoonen K.T."/>
            <person name="Op den Camp H.J.M."/>
            <person name="Janssen-Megens E.M."/>
            <person name="Francoijs K-J."/>
            <person name="Stunnenberg H."/>
            <person name="Weissenbach J."/>
            <person name="Jetten M.S.M."/>
            <person name="Strous M."/>
        </authorList>
    </citation>
    <scope>NUCLEOTIDE SEQUENCE [LARGE SCALE GENOMIC DNA]</scope>
</reference>
<dbReference type="EMBL" id="FP565575">
    <property type="protein sequence ID" value="CBE69070.1"/>
    <property type="molecule type" value="Genomic_DNA"/>
</dbReference>
<dbReference type="Pfam" id="PF01527">
    <property type="entry name" value="HTH_Tnp_1"/>
    <property type="match status" value="1"/>
</dbReference>
<dbReference type="HOGENOM" id="CLU_027402_34_1_0"/>
<dbReference type="InterPro" id="IPR002514">
    <property type="entry name" value="Transposase_8"/>
</dbReference>
<dbReference type="KEGG" id="mox:DAMO_2020"/>